<evidence type="ECO:0000256" key="3">
    <source>
        <dbReference type="ARBA" id="ARBA00022617"/>
    </source>
</evidence>
<evidence type="ECO:0000256" key="6">
    <source>
        <dbReference type="ARBA" id="ARBA00023002"/>
    </source>
</evidence>
<comment type="cofactor">
    <cofactor evidence="1">
        <name>heme b</name>
        <dbReference type="ChEBI" id="CHEBI:60344"/>
    </cofactor>
</comment>
<evidence type="ECO:0000256" key="2">
    <source>
        <dbReference type="ARBA" id="ARBA00022559"/>
    </source>
</evidence>
<keyword evidence="4" id="KW-0479">Metal-binding</keyword>
<keyword evidence="7" id="KW-0408">Iron</keyword>
<dbReference type="InterPro" id="IPR048328">
    <property type="entry name" value="Dyp_perox_C"/>
</dbReference>
<evidence type="ECO:0000256" key="4">
    <source>
        <dbReference type="ARBA" id="ARBA00022723"/>
    </source>
</evidence>
<keyword evidence="6" id="KW-0560">Oxidoreductase</keyword>
<dbReference type="PANTHER" id="PTHR30521:SF4">
    <property type="entry name" value="DEFERROCHELATASE"/>
    <property type="match status" value="1"/>
</dbReference>
<evidence type="ECO:0000256" key="5">
    <source>
        <dbReference type="ARBA" id="ARBA00022729"/>
    </source>
</evidence>
<protein>
    <submittedName>
        <fullName evidence="9">Putative iron-dependent peroxidase</fullName>
    </submittedName>
</protein>
<evidence type="ECO:0000313" key="9">
    <source>
        <dbReference type="EMBL" id="ABJ08553.1"/>
    </source>
</evidence>
<dbReference type="GO" id="GO:0046872">
    <property type="term" value="F:metal ion binding"/>
    <property type="evidence" value="ECO:0007669"/>
    <property type="project" value="UniProtKB-KW"/>
</dbReference>
<accession>Q07HN1</accession>
<dbReference type="GO" id="GO:0004601">
    <property type="term" value="F:peroxidase activity"/>
    <property type="evidence" value="ECO:0007669"/>
    <property type="project" value="UniProtKB-KW"/>
</dbReference>
<keyword evidence="3" id="KW-0349">Heme</keyword>
<dbReference type="KEGG" id="rpe:RPE_4633"/>
<dbReference type="eggNOG" id="COG2837">
    <property type="taxonomic scope" value="Bacteria"/>
</dbReference>
<reference evidence="9" key="1">
    <citation type="submission" date="2006-09" db="EMBL/GenBank/DDBJ databases">
        <title>Complete sequence of Rhodopseudomonas palustris BisA53.</title>
        <authorList>
            <consortium name="US DOE Joint Genome Institute"/>
            <person name="Copeland A."/>
            <person name="Lucas S."/>
            <person name="Lapidus A."/>
            <person name="Barry K."/>
            <person name="Detter J.C."/>
            <person name="Glavina del Rio T."/>
            <person name="Hammon N."/>
            <person name="Israni S."/>
            <person name="Dalin E."/>
            <person name="Tice H."/>
            <person name="Pitluck S."/>
            <person name="Chain P."/>
            <person name="Malfatti S."/>
            <person name="Shin M."/>
            <person name="Vergez L."/>
            <person name="Schmutz J."/>
            <person name="Larimer F."/>
            <person name="Land M."/>
            <person name="Hauser L."/>
            <person name="Pelletier D.A."/>
            <person name="Kyrpides N."/>
            <person name="Kim E."/>
            <person name="Harwood C.S."/>
            <person name="Oda Y."/>
            <person name="Richardson P."/>
        </authorList>
    </citation>
    <scope>NUCLEOTIDE SEQUENCE [LARGE SCALE GENOMIC DNA]</scope>
    <source>
        <strain evidence="9">BisA53</strain>
    </source>
</reference>
<evidence type="ECO:0000256" key="1">
    <source>
        <dbReference type="ARBA" id="ARBA00001970"/>
    </source>
</evidence>
<dbReference type="Pfam" id="PF20628">
    <property type="entry name" value="Dyp_perox_C"/>
    <property type="match status" value="1"/>
</dbReference>
<gene>
    <name evidence="9" type="ordered locus">RPE_4633</name>
</gene>
<dbReference type="SUPFAM" id="SSF54909">
    <property type="entry name" value="Dimeric alpha+beta barrel"/>
    <property type="match status" value="1"/>
</dbReference>
<keyword evidence="2 9" id="KW-0575">Peroxidase</keyword>
<dbReference type="EMBL" id="CP000463">
    <property type="protein sequence ID" value="ABJ08553.1"/>
    <property type="molecule type" value="Genomic_DNA"/>
</dbReference>
<sequence length="486" mass="53682">MTNRAPILSEQTNDIQGMLNSGFGWLTTSRFWLLTIRDGHEDAARAWFAKLVGSQLLVTAERFAKKTNERTPIAEAVAIAFSFAGLAKLGLKETGAHPFPSPFRSGMGSHLREALLRDGPRSNWRWSDVDGILGRQTVHALVAQWWSPDGSPTMDAPDPEAFSTIRTIEDHPTSFRDGKLFEPFGFRDGIAQPVIRGLKEGSGDDPKQVRRDADGMYDDRVIAPGEFILGYRNEYNELTYCPNVEHWTQSGRAAQAGGHFTLNGSYLAVRQIEQDVAAFNALAAGSAPFGGRDVCEKMMGRRQDGLPLWWKGPSEGVSNSKADAFRFRVEDANGLVCPKGAHIRRANPRDSLGIDLRSSITASKLHRLLRRGRPYLEQDESGARHEGTLFIACNADLERQFEFIHQRWLRNPRFGNLHHEDDPVVGSAAPTKSFTIPGLPSGEEISLATLTQTLGGGYFFLPGIRALQFIVEASQPASQRLEAAAE</sequence>
<proteinExistence type="predicted"/>
<evidence type="ECO:0000256" key="7">
    <source>
        <dbReference type="ARBA" id="ARBA00023004"/>
    </source>
</evidence>
<dbReference type="InterPro" id="IPR011008">
    <property type="entry name" value="Dimeric_a/b-barrel"/>
</dbReference>
<dbReference type="PANTHER" id="PTHR30521">
    <property type="entry name" value="DEFERROCHELATASE/PEROXIDASE"/>
    <property type="match status" value="1"/>
</dbReference>
<dbReference type="AlphaFoldDB" id="Q07HN1"/>
<dbReference type="InterPro" id="IPR006314">
    <property type="entry name" value="Dyp_peroxidase"/>
</dbReference>
<dbReference type="GO" id="GO:0020037">
    <property type="term" value="F:heme binding"/>
    <property type="evidence" value="ECO:0007669"/>
    <property type="project" value="InterPro"/>
</dbReference>
<organism evidence="9">
    <name type="scientific">Rhodopseudomonas palustris (strain BisA53)</name>
    <dbReference type="NCBI Taxonomy" id="316055"/>
    <lineage>
        <taxon>Bacteria</taxon>
        <taxon>Pseudomonadati</taxon>
        <taxon>Pseudomonadota</taxon>
        <taxon>Alphaproteobacteria</taxon>
        <taxon>Hyphomicrobiales</taxon>
        <taxon>Nitrobacteraceae</taxon>
        <taxon>Rhodopseudomonas</taxon>
    </lineage>
</organism>
<evidence type="ECO:0000259" key="8">
    <source>
        <dbReference type="Pfam" id="PF20628"/>
    </source>
</evidence>
<dbReference type="HOGENOM" id="CLU_015125_2_1_5"/>
<dbReference type="PROSITE" id="PS51404">
    <property type="entry name" value="DYP_PEROXIDASE"/>
    <property type="match status" value="1"/>
</dbReference>
<dbReference type="STRING" id="316055.RPE_4633"/>
<name>Q07HN1_RHOP5</name>
<dbReference type="GO" id="GO:0005829">
    <property type="term" value="C:cytosol"/>
    <property type="evidence" value="ECO:0007669"/>
    <property type="project" value="TreeGrafter"/>
</dbReference>
<keyword evidence="5" id="KW-0732">Signal</keyword>
<feature type="domain" description="Dyp-type peroxidase C-terminal" evidence="8">
    <location>
        <begin position="255"/>
        <end position="408"/>
    </location>
</feature>